<dbReference type="Proteomes" id="UP000265725">
    <property type="component" value="Chromosome"/>
</dbReference>
<dbReference type="KEGG" id="paek:D3873_02085"/>
<organism evidence="2 3">
    <name type="scientific">Paenisporosarcina cavernae</name>
    <dbReference type="NCBI Taxonomy" id="2320858"/>
    <lineage>
        <taxon>Bacteria</taxon>
        <taxon>Bacillati</taxon>
        <taxon>Bacillota</taxon>
        <taxon>Bacilli</taxon>
        <taxon>Bacillales</taxon>
        <taxon>Caryophanaceae</taxon>
        <taxon>Paenisporosarcina</taxon>
    </lineage>
</organism>
<name>A0A385YSQ8_9BACL</name>
<dbReference type="OrthoDB" id="1901795at2"/>
<dbReference type="InterPro" id="IPR025580">
    <property type="entry name" value="Gp46"/>
</dbReference>
<dbReference type="Pfam" id="PF14265">
    <property type="entry name" value="DUF4355"/>
    <property type="match status" value="1"/>
</dbReference>
<evidence type="ECO:0000313" key="2">
    <source>
        <dbReference type="EMBL" id="AYC28718.1"/>
    </source>
</evidence>
<proteinExistence type="predicted"/>
<dbReference type="EMBL" id="CP032418">
    <property type="protein sequence ID" value="AYC28718.1"/>
    <property type="molecule type" value="Genomic_DNA"/>
</dbReference>
<reference evidence="3" key="1">
    <citation type="submission" date="2018-09" db="EMBL/GenBank/DDBJ databases">
        <authorList>
            <person name="Zhu H."/>
        </authorList>
    </citation>
    <scope>NUCLEOTIDE SEQUENCE [LARGE SCALE GENOMIC DNA]</scope>
    <source>
        <strain evidence="3">K2R23-3</strain>
    </source>
</reference>
<accession>A0A385YSQ8</accession>
<evidence type="ECO:0000256" key="1">
    <source>
        <dbReference type="SAM" id="MobiDB-lite"/>
    </source>
</evidence>
<keyword evidence="3" id="KW-1185">Reference proteome</keyword>
<feature type="compositionally biased region" description="Polar residues" evidence="1">
    <location>
        <begin position="185"/>
        <end position="200"/>
    </location>
</feature>
<sequence>MRFVDESVQRAKEEIGMKYELDQLKTLVEKGDKAALDTYLLKGIEKSDMPSVLTTNAEVKSYIDSEKDKHHSTALETWKSNNLESLVEAEVRKRNPEETPEQKRIRELEEKIANGEKATKHAELKSKAMQYATDNNLPAKFASKYIDKFLGDDESATTATLGELKEDLDNLVREAVDKKFKENGRNLQSGSSGQPTTIKSIQEMAAAHNVRNTNQ</sequence>
<gene>
    <name evidence="2" type="ORF">D3873_02085</name>
</gene>
<feature type="region of interest" description="Disordered" evidence="1">
    <location>
        <begin position="180"/>
        <end position="215"/>
    </location>
</feature>
<dbReference type="AlphaFoldDB" id="A0A385YSQ8"/>
<evidence type="ECO:0000313" key="3">
    <source>
        <dbReference type="Proteomes" id="UP000265725"/>
    </source>
</evidence>
<protein>
    <submittedName>
        <fullName evidence="2">DUF4355 domain-containing protein</fullName>
    </submittedName>
</protein>